<dbReference type="EC" id="1.-.-.-" evidence="2"/>
<dbReference type="NCBIfam" id="TIGR02823">
    <property type="entry name" value="oxido_YhdH"/>
    <property type="match status" value="1"/>
</dbReference>
<dbReference type="GO" id="GO:0016491">
    <property type="term" value="F:oxidoreductase activity"/>
    <property type="evidence" value="ECO:0007669"/>
    <property type="project" value="UniProtKB-KW"/>
</dbReference>
<proteinExistence type="predicted"/>
<protein>
    <submittedName>
        <fullName evidence="2">MDR family oxidoreductase</fullName>
        <ecNumber evidence="2">1.-.-.-</ecNumber>
    </submittedName>
</protein>
<evidence type="ECO:0000313" key="2">
    <source>
        <dbReference type="EMBL" id="MFC4353258.1"/>
    </source>
</evidence>
<dbReference type="InterPro" id="IPR036291">
    <property type="entry name" value="NAD(P)-bd_dom_sf"/>
</dbReference>
<dbReference type="SUPFAM" id="SSF50129">
    <property type="entry name" value="GroES-like"/>
    <property type="match status" value="1"/>
</dbReference>
<dbReference type="Gene3D" id="3.90.180.10">
    <property type="entry name" value="Medium-chain alcohol dehydrogenases, catalytic domain"/>
    <property type="match status" value="1"/>
</dbReference>
<dbReference type="InterPro" id="IPR020843">
    <property type="entry name" value="ER"/>
</dbReference>
<keyword evidence="2" id="KW-0560">Oxidoreductase</keyword>
<dbReference type="InterPro" id="IPR013154">
    <property type="entry name" value="ADH-like_N"/>
</dbReference>
<evidence type="ECO:0000259" key="1">
    <source>
        <dbReference type="SMART" id="SM00829"/>
    </source>
</evidence>
<sequence length="322" mass="33828">MTRDEDKKTHAEITEVDETDLPEGDVLVDVTYSTLNYKDGLAITGKGPVVRSFPMIPGVDFAGVVAESSHGDFKPGDEVILTGWGLGEERWGGYAERARVQGDWLVPLPKGMTLAQAMAVGTAGFTAMLCVMRLEELGLKPENGPVLVTGASGGVGSVAVRLLAGRGFQVSAMTGRVSESSYLNALGASEVIDRAPYGEPGKPLQKGVWAGAVDTVGGQILANVLASARQDGLVAACGLAASMDLPTTVAPFILRNITLAGVESVYTPRHLRLKAWENLARELDAEALERISHTVGLSEVIPAAEKILAGKVRGRLIVDIAA</sequence>
<dbReference type="Gene3D" id="3.40.50.720">
    <property type="entry name" value="NAD(P)-binding Rossmann-like Domain"/>
    <property type="match status" value="1"/>
</dbReference>
<dbReference type="SUPFAM" id="SSF51735">
    <property type="entry name" value="NAD(P)-binding Rossmann-fold domains"/>
    <property type="match status" value="1"/>
</dbReference>
<keyword evidence="3" id="KW-1185">Reference proteome</keyword>
<dbReference type="InterPro" id="IPR011032">
    <property type="entry name" value="GroES-like_sf"/>
</dbReference>
<name>A0ABV8UPN4_9PROT</name>
<dbReference type="SMART" id="SM00829">
    <property type="entry name" value="PKS_ER"/>
    <property type="match status" value="1"/>
</dbReference>
<dbReference type="InterPro" id="IPR014188">
    <property type="entry name" value="Acrylyl-CoA_reductase_AcuI"/>
</dbReference>
<organism evidence="2 3">
    <name type="scientific">Fodinicurvata halophila</name>
    <dbReference type="NCBI Taxonomy" id="1419723"/>
    <lineage>
        <taxon>Bacteria</taxon>
        <taxon>Pseudomonadati</taxon>
        <taxon>Pseudomonadota</taxon>
        <taxon>Alphaproteobacteria</taxon>
        <taxon>Rhodospirillales</taxon>
        <taxon>Rhodovibrionaceae</taxon>
        <taxon>Fodinicurvata</taxon>
    </lineage>
</organism>
<dbReference type="InterPro" id="IPR013149">
    <property type="entry name" value="ADH-like_C"/>
</dbReference>
<evidence type="ECO:0000313" key="3">
    <source>
        <dbReference type="Proteomes" id="UP001595799"/>
    </source>
</evidence>
<gene>
    <name evidence="2" type="ORF">ACFOW6_17045</name>
</gene>
<dbReference type="Pfam" id="PF08240">
    <property type="entry name" value="ADH_N"/>
    <property type="match status" value="1"/>
</dbReference>
<dbReference type="Pfam" id="PF00107">
    <property type="entry name" value="ADH_zinc_N"/>
    <property type="match status" value="1"/>
</dbReference>
<dbReference type="InterPro" id="IPR051397">
    <property type="entry name" value="Zn-ADH-like_protein"/>
</dbReference>
<dbReference type="PANTHER" id="PTHR43677">
    <property type="entry name" value="SHORT-CHAIN DEHYDROGENASE/REDUCTASE"/>
    <property type="match status" value="1"/>
</dbReference>
<comment type="caution">
    <text evidence="2">The sequence shown here is derived from an EMBL/GenBank/DDBJ whole genome shotgun (WGS) entry which is preliminary data.</text>
</comment>
<reference evidence="3" key="1">
    <citation type="journal article" date="2019" name="Int. J. Syst. Evol. Microbiol.">
        <title>The Global Catalogue of Microorganisms (GCM) 10K type strain sequencing project: providing services to taxonomists for standard genome sequencing and annotation.</title>
        <authorList>
            <consortium name="The Broad Institute Genomics Platform"/>
            <consortium name="The Broad Institute Genome Sequencing Center for Infectious Disease"/>
            <person name="Wu L."/>
            <person name="Ma J."/>
        </authorList>
    </citation>
    <scope>NUCLEOTIDE SEQUENCE [LARGE SCALE GENOMIC DNA]</scope>
    <source>
        <strain evidence="3">CECT 8472</strain>
    </source>
</reference>
<dbReference type="EMBL" id="JBHSCW010000011">
    <property type="protein sequence ID" value="MFC4353258.1"/>
    <property type="molecule type" value="Genomic_DNA"/>
</dbReference>
<dbReference type="RefSeq" id="WP_382423633.1">
    <property type="nucleotide sequence ID" value="NZ_JBHSCW010000011.1"/>
</dbReference>
<accession>A0ABV8UPN4</accession>
<dbReference type="CDD" id="cd08288">
    <property type="entry name" value="MDR_yhdh"/>
    <property type="match status" value="1"/>
</dbReference>
<dbReference type="Proteomes" id="UP001595799">
    <property type="component" value="Unassembled WGS sequence"/>
</dbReference>
<feature type="domain" description="Enoyl reductase (ER)" evidence="1">
    <location>
        <begin position="8"/>
        <end position="318"/>
    </location>
</feature>
<dbReference type="PANTHER" id="PTHR43677:SF1">
    <property type="entry name" value="ACRYLYL-COA REDUCTASE ACUI-RELATED"/>
    <property type="match status" value="1"/>
</dbReference>